<organism evidence="2 3">
    <name type="scientific">Fructobacillus broussonetiae</name>
    <dbReference type="NCBI Taxonomy" id="2713173"/>
    <lineage>
        <taxon>Bacteria</taxon>
        <taxon>Bacillati</taxon>
        <taxon>Bacillota</taxon>
        <taxon>Bacilli</taxon>
        <taxon>Lactobacillales</taxon>
        <taxon>Lactobacillaceae</taxon>
        <taxon>Fructobacillus</taxon>
    </lineage>
</organism>
<dbReference type="RefSeq" id="WP_213808756.1">
    <property type="nucleotide sequence ID" value="NZ_JAAMFK010000002.1"/>
</dbReference>
<evidence type="ECO:0000313" key="2">
    <source>
        <dbReference type="EMBL" id="MBS9338476.1"/>
    </source>
</evidence>
<name>A0ABS5R1G2_9LACO</name>
<evidence type="ECO:0000256" key="1">
    <source>
        <dbReference type="SAM" id="Coils"/>
    </source>
</evidence>
<comment type="caution">
    <text evidence="2">The sequence shown here is derived from an EMBL/GenBank/DDBJ whole genome shotgun (WGS) entry which is preliminary data.</text>
</comment>
<feature type="coiled-coil region" evidence="1">
    <location>
        <begin position="4"/>
        <end position="31"/>
    </location>
</feature>
<keyword evidence="1" id="KW-0175">Coiled coil</keyword>
<keyword evidence="3" id="KW-1185">Reference proteome</keyword>
<dbReference type="EMBL" id="JAAMFK010000002">
    <property type="protein sequence ID" value="MBS9338476.1"/>
    <property type="molecule type" value="Genomic_DNA"/>
</dbReference>
<protein>
    <submittedName>
        <fullName evidence="2">Uncharacterized protein</fullName>
    </submittedName>
</protein>
<sequence>MNDQERFERDLEELRRETAILRARNEKEEKEKGPDGYYWDAVREFSGIILR</sequence>
<dbReference type="Proteomes" id="UP001519504">
    <property type="component" value="Unassembled WGS sequence"/>
</dbReference>
<evidence type="ECO:0000313" key="3">
    <source>
        <dbReference type="Proteomes" id="UP001519504"/>
    </source>
</evidence>
<gene>
    <name evidence="2" type="ORF">G6R29_02340</name>
</gene>
<proteinExistence type="predicted"/>
<reference evidence="2 3" key="1">
    <citation type="submission" date="2020-02" db="EMBL/GenBank/DDBJ databases">
        <title>Fructobacillus sp. isolated from paper mulberry of Taiwan.</title>
        <authorList>
            <person name="Lin S.-T."/>
        </authorList>
    </citation>
    <scope>NUCLEOTIDE SEQUENCE [LARGE SCALE GENOMIC DNA]</scope>
    <source>
        <strain evidence="2 3">M2-14</strain>
    </source>
</reference>
<accession>A0ABS5R1G2</accession>